<dbReference type="PANTHER" id="PTHR32494">
    <property type="entry name" value="ALLANTOATE DEIMINASE-RELATED"/>
    <property type="match status" value="1"/>
</dbReference>
<dbReference type="PANTHER" id="PTHR32494:SF19">
    <property type="entry name" value="ALLANTOATE DEIMINASE-RELATED"/>
    <property type="match status" value="1"/>
</dbReference>
<proteinExistence type="predicted"/>
<dbReference type="InterPro" id="IPR010158">
    <property type="entry name" value="Amidase_Cbmase"/>
</dbReference>
<dbReference type="Gene3D" id="3.40.630.10">
    <property type="entry name" value="Zn peptidases"/>
    <property type="match status" value="1"/>
</dbReference>
<evidence type="ECO:0000313" key="6">
    <source>
        <dbReference type="EMBL" id="MFC7670126.1"/>
    </source>
</evidence>
<sequence>MRTAPCSTSPKASPPSATWSLVWRLVQQTAPVACSQPLNDLLAQAIAESGYETMSLVSGAGHDAVPVSAVAPATMLFIRCYKGISHNPLENVELADLAAAIAVADRFIHQLRMKNEQ</sequence>
<dbReference type="RefSeq" id="WP_380205591.1">
    <property type="nucleotide sequence ID" value="NZ_JBHTEK010000001.1"/>
</dbReference>
<dbReference type="Pfam" id="PF01546">
    <property type="entry name" value="Peptidase_M20"/>
    <property type="match status" value="1"/>
</dbReference>
<name>A0ABW2UBC3_9BACT</name>
<dbReference type="Gene3D" id="3.30.70.360">
    <property type="match status" value="1"/>
</dbReference>
<dbReference type="Proteomes" id="UP001596513">
    <property type="component" value="Unassembled WGS sequence"/>
</dbReference>
<dbReference type="EMBL" id="JBHTEK010000001">
    <property type="protein sequence ID" value="MFC7670126.1"/>
    <property type="molecule type" value="Genomic_DNA"/>
</dbReference>
<gene>
    <name evidence="6" type="ORF">ACFQT0_24200</name>
</gene>
<accession>A0ABW2UBC3</accession>
<evidence type="ECO:0000256" key="4">
    <source>
        <dbReference type="ARBA" id="ARBA00022801"/>
    </source>
</evidence>
<evidence type="ECO:0000256" key="3">
    <source>
        <dbReference type="ARBA" id="ARBA00022723"/>
    </source>
</evidence>
<keyword evidence="3" id="KW-0479">Metal-binding</keyword>
<protein>
    <submittedName>
        <fullName evidence="6">M20/M25/M40 family metallo-hydrolase</fullName>
    </submittedName>
</protein>
<comment type="cofactor">
    <cofactor evidence="1">
        <name>Mn(2+)</name>
        <dbReference type="ChEBI" id="CHEBI:29035"/>
    </cofactor>
</comment>
<reference evidence="7" key="1">
    <citation type="journal article" date="2019" name="Int. J. Syst. Evol. Microbiol.">
        <title>The Global Catalogue of Microorganisms (GCM) 10K type strain sequencing project: providing services to taxonomists for standard genome sequencing and annotation.</title>
        <authorList>
            <consortium name="The Broad Institute Genomics Platform"/>
            <consortium name="The Broad Institute Genome Sequencing Center for Infectious Disease"/>
            <person name="Wu L."/>
            <person name="Ma J."/>
        </authorList>
    </citation>
    <scope>NUCLEOTIDE SEQUENCE [LARGE SCALE GENOMIC DNA]</scope>
    <source>
        <strain evidence="7">JCM 19635</strain>
    </source>
</reference>
<evidence type="ECO:0000256" key="5">
    <source>
        <dbReference type="ARBA" id="ARBA00023211"/>
    </source>
</evidence>
<dbReference type="SUPFAM" id="SSF53187">
    <property type="entry name" value="Zn-dependent exopeptidases"/>
    <property type="match status" value="1"/>
</dbReference>
<dbReference type="InterPro" id="IPR002933">
    <property type="entry name" value="Peptidase_M20"/>
</dbReference>
<comment type="subunit">
    <text evidence="2">Homodimer.</text>
</comment>
<evidence type="ECO:0000313" key="7">
    <source>
        <dbReference type="Proteomes" id="UP001596513"/>
    </source>
</evidence>
<keyword evidence="5" id="KW-0464">Manganese</keyword>
<evidence type="ECO:0000256" key="2">
    <source>
        <dbReference type="ARBA" id="ARBA00011738"/>
    </source>
</evidence>
<organism evidence="6 7">
    <name type="scientific">Hymenobacter humi</name>
    <dbReference type="NCBI Taxonomy" id="1411620"/>
    <lineage>
        <taxon>Bacteria</taxon>
        <taxon>Pseudomonadati</taxon>
        <taxon>Bacteroidota</taxon>
        <taxon>Cytophagia</taxon>
        <taxon>Cytophagales</taxon>
        <taxon>Hymenobacteraceae</taxon>
        <taxon>Hymenobacter</taxon>
    </lineage>
</organism>
<evidence type="ECO:0000256" key="1">
    <source>
        <dbReference type="ARBA" id="ARBA00001936"/>
    </source>
</evidence>
<keyword evidence="4" id="KW-0378">Hydrolase</keyword>
<comment type="caution">
    <text evidence="6">The sequence shown here is derived from an EMBL/GenBank/DDBJ whole genome shotgun (WGS) entry which is preliminary data.</text>
</comment>
<keyword evidence="7" id="KW-1185">Reference proteome</keyword>